<evidence type="ECO:0000313" key="2">
    <source>
        <dbReference type="Proteomes" id="UP000469185"/>
    </source>
</evidence>
<sequence length="297" mass="33218">MSNEHELTVELFRAEPEMTRQLLDPVVGDDLSRYTRIREDAAALADLTPATFHADAAFVFLDENAAETGLNEHGVSPKELAVIVEVQRRTEKSKRLTWPAYVANLRAKRKCDVLLVVICFDDVTADWSRKPIKLGHPGFVFTPVVIGPSNLPMMTDPGRIAAQPRLATLAALAHSRNRSRQETVLRPYLTTMMSLGDEASEMYADYVVGCLKQPDRARWEDFMTAPMESFVQAYRDKYEAKGEARGEAKALLVVLRARGIDVPAAARARISDCTELDQLDSWLHRAATINSIDELFT</sequence>
<dbReference type="AlphaFoldDB" id="A0A6N9YFI3"/>
<dbReference type="RefSeq" id="WP_163815018.1">
    <property type="nucleotide sequence ID" value="NZ_JAAGOB010000001.1"/>
</dbReference>
<keyword evidence="2" id="KW-1185">Reference proteome</keyword>
<reference evidence="1 2" key="1">
    <citation type="submission" date="2020-02" db="EMBL/GenBank/DDBJ databases">
        <authorList>
            <person name="Li X.-J."/>
            <person name="Feng X.-M."/>
        </authorList>
    </citation>
    <scope>NUCLEOTIDE SEQUENCE [LARGE SCALE GENOMIC DNA]</scope>
    <source>
        <strain evidence="1 2">CGMCC 4.7225</strain>
    </source>
</reference>
<name>A0A6N9YFI3_9ACTN</name>
<gene>
    <name evidence="1" type="ORF">G1H11_00365</name>
</gene>
<dbReference type="EMBL" id="JAAGOB010000001">
    <property type="protein sequence ID" value="NED93766.1"/>
    <property type="molecule type" value="Genomic_DNA"/>
</dbReference>
<accession>A0A6N9YFI3</accession>
<protein>
    <submittedName>
        <fullName evidence="1">Uncharacterized protein</fullName>
    </submittedName>
</protein>
<organism evidence="1 2">
    <name type="scientific">Phytoactinopolyspora alkaliphila</name>
    <dbReference type="NCBI Taxonomy" id="1783498"/>
    <lineage>
        <taxon>Bacteria</taxon>
        <taxon>Bacillati</taxon>
        <taxon>Actinomycetota</taxon>
        <taxon>Actinomycetes</taxon>
        <taxon>Jiangellales</taxon>
        <taxon>Jiangellaceae</taxon>
        <taxon>Phytoactinopolyspora</taxon>
    </lineage>
</organism>
<proteinExistence type="predicted"/>
<comment type="caution">
    <text evidence="1">The sequence shown here is derived from an EMBL/GenBank/DDBJ whole genome shotgun (WGS) entry which is preliminary data.</text>
</comment>
<dbReference type="Proteomes" id="UP000469185">
    <property type="component" value="Unassembled WGS sequence"/>
</dbReference>
<evidence type="ECO:0000313" key="1">
    <source>
        <dbReference type="EMBL" id="NED93766.1"/>
    </source>
</evidence>